<name>A0ABT4TX82_9ACTN</name>
<dbReference type="EMBL" id="JAQFWP010000101">
    <property type="protein sequence ID" value="MDA2808737.1"/>
    <property type="molecule type" value="Genomic_DNA"/>
</dbReference>
<dbReference type="RefSeq" id="WP_270681325.1">
    <property type="nucleotide sequence ID" value="NZ_JAQFWP010000101.1"/>
</dbReference>
<dbReference type="Proteomes" id="UP001165685">
    <property type="component" value="Unassembled WGS sequence"/>
</dbReference>
<proteinExistence type="predicted"/>
<protein>
    <recommendedName>
        <fullName evidence="3">Zinc-ribbon domain-containing protein</fullName>
    </recommendedName>
</protein>
<accession>A0ABT4TX82</accession>
<keyword evidence="2" id="KW-1185">Reference proteome</keyword>
<evidence type="ECO:0000313" key="2">
    <source>
        <dbReference type="Proteomes" id="UP001165685"/>
    </source>
</evidence>
<organism evidence="1 2">
    <name type="scientific">Nocardiopsis suaedae</name>
    <dbReference type="NCBI Taxonomy" id="3018444"/>
    <lineage>
        <taxon>Bacteria</taxon>
        <taxon>Bacillati</taxon>
        <taxon>Actinomycetota</taxon>
        <taxon>Actinomycetes</taxon>
        <taxon>Streptosporangiales</taxon>
        <taxon>Nocardiopsidaceae</taxon>
        <taxon>Nocardiopsis</taxon>
    </lineage>
</organism>
<sequence length="85" mass="9883">MGAPESQGRYGKNRYVQCDKCWTVIDREKYTYRRFWMACPRCRSMIGLPDRDLIGSRGDRIDQENCRHCGTMKEIGQSCPGCGKR</sequence>
<comment type="caution">
    <text evidence="1">The sequence shown here is derived from an EMBL/GenBank/DDBJ whole genome shotgun (WGS) entry which is preliminary data.</text>
</comment>
<reference evidence="1" key="1">
    <citation type="submission" date="2023-01" db="EMBL/GenBank/DDBJ databases">
        <title>Draft genome sequence of Nocardiopsis sp. LSu2-4 isolated from halophytes.</title>
        <authorList>
            <person name="Duangmal K."/>
            <person name="Chantavorakit T."/>
        </authorList>
    </citation>
    <scope>NUCLEOTIDE SEQUENCE</scope>
    <source>
        <strain evidence="1">LSu2-4</strain>
    </source>
</reference>
<evidence type="ECO:0008006" key="3">
    <source>
        <dbReference type="Google" id="ProtNLM"/>
    </source>
</evidence>
<gene>
    <name evidence="1" type="ORF">O4U47_29800</name>
</gene>
<evidence type="ECO:0000313" key="1">
    <source>
        <dbReference type="EMBL" id="MDA2808737.1"/>
    </source>
</evidence>